<keyword evidence="9" id="KW-0325">Glycoprotein</keyword>
<dbReference type="Proteomes" id="UP000001396">
    <property type="component" value="Unassembled WGS sequence"/>
</dbReference>
<gene>
    <name evidence="12" type="primary">sgmC</name>
    <name evidence="12" type="ORF">PPL_01867</name>
</gene>
<evidence type="ECO:0000313" key="13">
    <source>
        <dbReference type="Proteomes" id="UP000001396"/>
    </source>
</evidence>
<dbReference type="RefSeq" id="XP_020436985.1">
    <property type="nucleotide sequence ID" value="XM_020572868.1"/>
</dbReference>
<dbReference type="InterPro" id="IPR041805">
    <property type="entry name" value="ASMase/PPN1_MPP"/>
</dbReference>
<organism evidence="12 13">
    <name type="scientific">Heterostelium pallidum (strain ATCC 26659 / Pp 5 / PN500)</name>
    <name type="common">Cellular slime mold</name>
    <name type="synonym">Polysphondylium pallidum</name>
    <dbReference type="NCBI Taxonomy" id="670386"/>
    <lineage>
        <taxon>Eukaryota</taxon>
        <taxon>Amoebozoa</taxon>
        <taxon>Evosea</taxon>
        <taxon>Eumycetozoa</taxon>
        <taxon>Dictyostelia</taxon>
        <taxon>Acytosteliales</taxon>
        <taxon>Acytosteliaceae</taxon>
        <taxon>Heterostelium</taxon>
    </lineage>
</organism>
<dbReference type="PANTHER" id="PTHR10340">
    <property type="entry name" value="SPHINGOMYELIN PHOSPHODIESTERASE"/>
    <property type="match status" value="1"/>
</dbReference>
<evidence type="ECO:0000313" key="12">
    <source>
        <dbReference type="EMBL" id="EFA84874.1"/>
    </source>
</evidence>
<keyword evidence="6" id="KW-0732">Signal</keyword>
<evidence type="ECO:0000259" key="10">
    <source>
        <dbReference type="Pfam" id="PF00149"/>
    </source>
</evidence>
<dbReference type="Pfam" id="PF19272">
    <property type="entry name" value="ASMase_C"/>
    <property type="match status" value="2"/>
</dbReference>
<evidence type="ECO:0000259" key="11">
    <source>
        <dbReference type="Pfam" id="PF19272"/>
    </source>
</evidence>
<dbReference type="InterPro" id="IPR029052">
    <property type="entry name" value="Metallo-depent_PP-like"/>
</dbReference>
<keyword evidence="7" id="KW-0378">Hydrolase</keyword>
<dbReference type="GeneID" id="31357394"/>
<name>D3B0Q0_HETP5</name>
<dbReference type="SUPFAM" id="SSF56300">
    <property type="entry name" value="Metallo-dependent phosphatases"/>
    <property type="match status" value="2"/>
</dbReference>
<evidence type="ECO:0000256" key="7">
    <source>
        <dbReference type="ARBA" id="ARBA00022801"/>
    </source>
</evidence>
<dbReference type="GO" id="GO:0008081">
    <property type="term" value="F:phosphoric diester hydrolase activity"/>
    <property type="evidence" value="ECO:0007669"/>
    <property type="project" value="TreeGrafter"/>
</dbReference>
<evidence type="ECO:0000256" key="1">
    <source>
        <dbReference type="ARBA" id="ARBA00001947"/>
    </source>
</evidence>
<evidence type="ECO:0000256" key="3">
    <source>
        <dbReference type="ARBA" id="ARBA00008234"/>
    </source>
</evidence>
<keyword evidence="8" id="KW-0862">Zinc</keyword>
<dbReference type="GO" id="GO:0046872">
    <property type="term" value="F:metal ion binding"/>
    <property type="evidence" value="ECO:0007669"/>
    <property type="project" value="UniProtKB-KW"/>
</dbReference>
<dbReference type="GO" id="GO:0005615">
    <property type="term" value="C:extracellular space"/>
    <property type="evidence" value="ECO:0007669"/>
    <property type="project" value="TreeGrafter"/>
</dbReference>
<evidence type="ECO:0000256" key="9">
    <source>
        <dbReference type="ARBA" id="ARBA00023180"/>
    </source>
</evidence>
<comment type="similarity">
    <text evidence="3">Belongs to the acid sphingomyelinase family.</text>
</comment>
<evidence type="ECO:0000256" key="8">
    <source>
        <dbReference type="ARBA" id="ARBA00022833"/>
    </source>
</evidence>
<feature type="domain" description="Calcineurin-like phosphoesterase" evidence="10">
    <location>
        <begin position="14"/>
        <end position="264"/>
    </location>
</feature>
<comment type="cofactor">
    <cofactor evidence="1">
        <name>Zn(2+)</name>
        <dbReference type="ChEBI" id="CHEBI:29105"/>
    </cofactor>
</comment>
<keyword evidence="13" id="KW-1185">Reference proteome</keyword>
<feature type="domain" description="Sphingomyelin phosphodiesterase C-terminal" evidence="11">
    <location>
        <begin position="707"/>
        <end position="839"/>
    </location>
</feature>
<reference evidence="12 13" key="1">
    <citation type="journal article" date="2011" name="Genome Res.">
        <title>Phylogeny-wide analysis of social amoeba genomes highlights ancient origins for complex intercellular communication.</title>
        <authorList>
            <person name="Heidel A.J."/>
            <person name="Lawal H.M."/>
            <person name="Felder M."/>
            <person name="Schilde C."/>
            <person name="Helps N.R."/>
            <person name="Tunggal B."/>
            <person name="Rivero F."/>
            <person name="John U."/>
            <person name="Schleicher M."/>
            <person name="Eichinger L."/>
            <person name="Platzer M."/>
            <person name="Noegel A.A."/>
            <person name="Schaap P."/>
            <person name="Gloeckner G."/>
        </authorList>
    </citation>
    <scope>NUCLEOTIDE SEQUENCE [LARGE SCALE GENOMIC DNA]</scope>
    <source>
        <strain evidence="13">ATCC 26659 / Pp 5 / PN500</strain>
    </source>
</reference>
<dbReference type="InterPro" id="IPR004843">
    <property type="entry name" value="Calcineurin-like_PHP"/>
</dbReference>
<feature type="domain" description="Calcineurin-like phosphoesterase" evidence="10">
    <location>
        <begin position="426"/>
        <end position="684"/>
    </location>
</feature>
<evidence type="ECO:0000256" key="4">
    <source>
        <dbReference type="ARBA" id="ARBA00022525"/>
    </source>
</evidence>
<dbReference type="PANTHER" id="PTHR10340:SF57">
    <property type="entry name" value="METALLOPHOS DOMAIN-CONTAINING PROTEIN"/>
    <property type="match status" value="1"/>
</dbReference>
<dbReference type="InterPro" id="IPR045473">
    <property type="entry name" value="ASM_C"/>
</dbReference>
<feature type="domain" description="Sphingomyelin phosphodiesterase C-terminal" evidence="11">
    <location>
        <begin position="287"/>
        <end position="414"/>
    </location>
</feature>
<evidence type="ECO:0000256" key="2">
    <source>
        <dbReference type="ARBA" id="ARBA00004613"/>
    </source>
</evidence>
<dbReference type="STRING" id="670386.D3B0Q0"/>
<comment type="caution">
    <text evidence="12">The sequence shown here is derived from an EMBL/GenBank/DDBJ whole genome shotgun (WGS) entry which is preliminary data.</text>
</comment>
<keyword evidence="5" id="KW-0479">Metal-binding</keyword>
<keyword evidence="4" id="KW-0964">Secreted</keyword>
<comment type="subcellular location">
    <subcellularLocation>
        <location evidence="2">Secreted</location>
    </subcellularLocation>
</comment>
<evidence type="ECO:0000256" key="5">
    <source>
        <dbReference type="ARBA" id="ARBA00022723"/>
    </source>
</evidence>
<dbReference type="Gene3D" id="3.60.21.10">
    <property type="match status" value="2"/>
</dbReference>
<dbReference type="AlphaFoldDB" id="D3B0Q0"/>
<dbReference type="InParanoid" id="D3B0Q0"/>
<dbReference type="CDD" id="cd00842">
    <property type="entry name" value="MPP_ASMase"/>
    <property type="match status" value="2"/>
</dbReference>
<dbReference type="EMBL" id="ADBJ01000008">
    <property type="protein sequence ID" value="EFA84874.1"/>
    <property type="molecule type" value="Genomic_DNA"/>
</dbReference>
<sequence length="840" mass="96747">MFDQEDIIARNVKTFWHITDIHFDKDYSVGGNIKDMCHINKQNINIRNYQKAPSVGHYNCDSPYSLVESSFDFMVKTNPNPDFIIFTGDSTPHVRHSELNKEVVLESIKNSTAIIKQYFPKAKIYPSLGNHDAYPIYQTSPQEMFLTNVSEIWKEFLSQESLETFRKGGYFTEIIEPGLRVISINTAFYYIENIKVIFRRDPGDQFEWLKRILSIAKIKNEKVLIIGHVPPGYGLKPLYNDRLLKSYIGFGEQIIAHLYGHNHKDSYNLYYENPNTDWYSNEPEGVIFVAPSITPWHNHHLILPPNNPSLRMFSLDKDAGILLDYHQYWSNLTRNIENGNTTWEMEYIASEFFATGDRGLTPTTMHDAFVQLATNSTYLDEYVNHISVNYPTHCNNQCKEIELCLIVATYHKSQKQLLIHGSLALQFWHITDIHYDWNYRSGGDINNMCHLSNSGHSLVGGSGASPVGNYRCDSPLTLVESAFKFMVTTNANPDFIIFTGDDPPHVPMSELNNELVLQSITNITSYITTNFPNTKIYPAIGNHDVYPQHQLAPGPNWLLNNISEIWSDLLTTESIETLKIGGYYSELIEPGLRIISLNTVFYYTQDNQCVNETDPGNQLSWLSKTLESAKSNNEKVMIIGHVPPGYNEHYNIPNFYEQFNDRFLSVFSNYSEQIIAHFYGHEHSDAFRLYYEDQITDWSSTVPDGVMFITPSLTPWLNPNLPAFPNNPSLRIYEIDSESYALLDYQQYWSNLTDNIITGQIDWQLEYVASEFYQSNNNPLNANTMYQAYQRMLSNQTYLDLYNLYNGVSYPVETCDQVCKTIQLCSIVGLFRSQFSQCLV</sequence>
<accession>D3B0Q0</accession>
<proteinExistence type="inferred from homology"/>
<protein>
    <submittedName>
        <fullName evidence="12">Metallophosphoesterase domain-containing protein</fullName>
    </submittedName>
</protein>
<dbReference type="Pfam" id="PF00149">
    <property type="entry name" value="Metallophos"/>
    <property type="match status" value="2"/>
</dbReference>
<evidence type="ECO:0000256" key="6">
    <source>
        <dbReference type="ARBA" id="ARBA00022729"/>
    </source>
</evidence>